<name>A0A1H0IBF3_9HYPH</name>
<dbReference type="CDD" id="cd01285">
    <property type="entry name" value="nucleoside_deaminase"/>
    <property type="match status" value="1"/>
</dbReference>
<evidence type="ECO:0000256" key="1">
    <source>
        <dbReference type="ARBA" id="ARBA00022723"/>
    </source>
</evidence>
<protein>
    <submittedName>
        <fullName evidence="4">tRNA(Arg) A34 adenosine deaminase TadA</fullName>
    </submittedName>
</protein>
<dbReference type="Pfam" id="PF00383">
    <property type="entry name" value="dCMP_cyt_deam_1"/>
    <property type="match status" value="1"/>
</dbReference>
<dbReference type="RefSeq" id="WP_090673473.1">
    <property type="nucleotide sequence ID" value="NZ_FNIT01000005.1"/>
</dbReference>
<dbReference type="SUPFAM" id="SSF53927">
    <property type="entry name" value="Cytidine deaminase-like"/>
    <property type="match status" value="1"/>
</dbReference>
<dbReference type="OrthoDB" id="7768233at2"/>
<dbReference type="Gene3D" id="3.40.140.10">
    <property type="entry name" value="Cytidine Deaminase, domain 2"/>
    <property type="match status" value="1"/>
</dbReference>
<feature type="domain" description="CMP/dCMP-type deaminase" evidence="3">
    <location>
        <begin position="1"/>
        <end position="121"/>
    </location>
</feature>
<keyword evidence="1" id="KW-0479">Metal-binding</keyword>
<dbReference type="AlphaFoldDB" id="A0A1H0IBF3"/>
<dbReference type="PROSITE" id="PS51747">
    <property type="entry name" value="CYT_DCMP_DEAMINASES_2"/>
    <property type="match status" value="1"/>
</dbReference>
<keyword evidence="2" id="KW-0862">Zinc</keyword>
<reference evidence="4 5" key="1">
    <citation type="submission" date="2016-10" db="EMBL/GenBank/DDBJ databases">
        <authorList>
            <person name="de Groot N.N."/>
        </authorList>
    </citation>
    <scope>NUCLEOTIDE SEQUENCE [LARGE SCALE GENOMIC DNA]</scope>
    <source>
        <strain evidence="5">L7-484,KACC 16230,DSM 25025</strain>
    </source>
</reference>
<evidence type="ECO:0000313" key="4">
    <source>
        <dbReference type="EMBL" id="SDO28696.1"/>
    </source>
</evidence>
<evidence type="ECO:0000256" key="2">
    <source>
        <dbReference type="ARBA" id="ARBA00022833"/>
    </source>
</evidence>
<dbReference type="InterPro" id="IPR016193">
    <property type="entry name" value="Cytidine_deaminase-like"/>
</dbReference>
<organism evidence="4 5">
    <name type="scientific">Aureimonas jatrophae</name>
    <dbReference type="NCBI Taxonomy" id="1166073"/>
    <lineage>
        <taxon>Bacteria</taxon>
        <taxon>Pseudomonadati</taxon>
        <taxon>Pseudomonadota</taxon>
        <taxon>Alphaproteobacteria</taxon>
        <taxon>Hyphomicrobiales</taxon>
        <taxon>Aurantimonadaceae</taxon>
        <taxon>Aureimonas</taxon>
    </lineage>
</organism>
<sequence length="205" mass="23083">MDATMIERMLDVIEQDIVPLTRRGVAGGNKLFGAAILGPDGGLVVAETNNETENPLWHGEMHAIRRFFQIDATERPAPADCLFLATHEPCSLCLSGITWSGFRNFHYLFRYEDSRDAFAIPYDIEILRAVYAVPDPDREAVPTDRPLYNRVNKYWTSHALLDAIAKEDEVSRAQLMARVERIRETYADLSATYQADKGSKGIPHA</sequence>
<accession>A0A1H0IBF3</accession>
<evidence type="ECO:0000259" key="3">
    <source>
        <dbReference type="PROSITE" id="PS51747"/>
    </source>
</evidence>
<dbReference type="GO" id="GO:0008270">
    <property type="term" value="F:zinc ion binding"/>
    <property type="evidence" value="ECO:0007669"/>
    <property type="project" value="InterPro"/>
</dbReference>
<dbReference type="InterPro" id="IPR016192">
    <property type="entry name" value="APOBEC/CMP_deaminase_Zn-bd"/>
</dbReference>
<dbReference type="InterPro" id="IPR002125">
    <property type="entry name" value="CMP_dCMP_dom"/>
</dbReference>
<keyword evidence="5" id="KW-1185">Reference proteome</keyword>
<dbReference type="GO" id="GO:0016787">
    <property type="term" value="F:hydrolase activity"/>
    <property type="evidence" value="ECO:0007669"/>
    <property type="project" value="InterPro"/>
</dbReference>
<proteinExistence type="predicted"/>
<dbReference type="Proteomes" id="UP000198793">
    <property type="component" value="Unassembled WGS sequence"/>
</dbReference>
<evidence type="ECO:0000313" key="5">
    <source>
        <dbReference type="Proteomes" id="UP000198793"/>
    </source>
</evidence>
<dbReference type="PROSITE" id="PS00903">
    <property type="entry name" value="CYT_DCMP_DEAMINASES_1"/>
    <property type="match status" value="1"/>
</dbReference>
<dbReference type="STRING" id="1166073.SAMN05192530_10554"/>
<gene>
    <name evidence="4" type="ORF">SAMN05192530_10554</name>
</gene>
<dbReference type="EMBL" id="FNIT01000005">
    <property type="protein sequence ID" value="SDO28696.1"/>
    <property type="molecule type" value="Genomic_DNA"/>
</dbReference>